<dbReference type="RefSeq" id="XP_042566750.1">
    <property type="nucleotide sequence ID" value="XM_042710816.1"/>
</dbReference>
<dbReference type="PANTHER" id="PTHR10903:SF112">
    <property type="entry name" value="SI:CH211-113E8.5"/>
    <property type="match status" value="1"/>
</dbReference>
<evidence type="ECO:0000256" key="3">
    <source>
        <dbReference type="ARBA" id="ARBA00023134"/>
    </source>
</evidence>
<feature type="domain" description="AIG1-type G" evidence="4">
    <location>
        <begin position="10"/>
        <end position="201"/>
    </location>
</feature>
<sequence>MGGSSSILEGGPLRIVLIGKTGVGKSAVGNTILGREAFTSRRSANSVTQTCTRKSMISPREIEVIDTPGIIDTDREADYVKDEIAKCIQYSCPGPHVFLLVIQVGRFTTEEQNAVRALQELFGKKAADYVIVLFTHGDDLGVQTISDYVRNGHPKLREVIQSCGGRYHAFNNRSTDRTQVIELVKKIDEMVKGNGGGHFTE</sequence>
<gene>
    <name evidence="6" type="primary">LOC105903737</name>
</gene>
<dbReference type="GO" id="GO:0005525">
    <property type="term" value="F:GTP binding"/>
    <property type="evidence" value="ECO:0007669"/>
    <property type="project" value="UniProtKB-KW"/>
</dbReference>
<evidence type="ECO:0000256" key="1">
    <source>
        <dbReference type="ARBA" id="ARBA00008535"/>
    </source>
</evidence>
<keyword evidence="2" id="KW-0547">Nucleotide-binding</keyword>
<evidence type="ECO:0000256" key="2">
    <source>
        <dbReference type="ARBA" id="ARBA00022741"/>
    </source>
</evidence>
<dbReference type="AlphaFoldDB" id="A0A8M1KVP9"/>
<keyword evidence="3" id="KW-0342">GTP-binding</keyword>
<evidence type="ECO:0000313" key="5">
    <source>
        <dbReference type="Proteomes" id="UP000515152"/>
    </source>
</evidence>
<comment type="similarity">
    <text evidence="1">Belongs to the TRAFAC class TrmE-Era-EngA-EngB-Septin-like GTPase superfamily. AIG1/Toc34/Toc159-like paraseptin GTPase family. IAN subfamily.</text>
</comment>
<dbReference type="OrthoDB" id="8954335at2759"/>
<dbReference type="InterPro" id="IPR045058">
    <property type="entry name" value="GIMA/IAN/Toc"/>
</dbReference>
<accession>A0A8M1KVP9</accession>
<name>A0A8M1KVP9_CLUHA</name>
<dbReference type="KEGG" id="char:105903737"/>
<dbReference type="GeneID" id="105903737"/>
<dbReference type="Proteomes" id="UP000515152">
    <property type="component" value="Chromosome 20"/>
</dbReference>
<proteinExistence type="inferred from homology"/>
<dbReference type="CDD" id="cd01852">
    <property type="entry name" value="AIG1"/>
    <property type="match status" value="1"/>
</dbReference>
<dbReference type="Pfam" id="PF04548">
    <property type="entry name" value="AIG1"/>
    <property type="match status" value="1"/>
</dbReference>
<dbReference type="PROSITE" id="PS51720">
    <property type="entry name" value="G_AIG1"/>
    <property type="match status" value="1"/>
</dbReference>
<dbReference type="FunFam" id="3.40.50.300:FF:000366">
    <property type="entry name" value="GTPase, IMAP family member 2"/>
    <property type="match status" value="1"/>
</dbReference>
<protein>
    <submittedName>
        <fullName evidence="6">GTPase IMAP family member 9-like</fullName>
    </submittedName>
</protein>
<dbReference type="InterPro" id="IPR006703">
    <property type="entry name" value="G_AIG1"/>
</dbReference>
<dbReference type="PANTHER" id="PTHR10903">
    <property type="entry name" value="GTPASE, IMAP FAMILY MEMBER-RELATED"/>
    <property type="match status" value="1"/>
</dbReference>
<evidence type="ECO:0000313" key="6">
    <source>
        <dbReference type="RefSeq" id="XP_042566750.1"/>
    </source>
</evidence>
<reference evidence="6" key="1">
    <citation type="submission" date="2025-08" db="UniProtKB">
        <authorList>
            <consortium name="RefSeq"/>
        </authorList>
    </citation>
    <scope>IDENTIFICATION</scope>
</reference>
<organism evidence="5 6">
    <name type="scientific">Clupea harengus</name>
    <name type="common">Atlantic herring</name>
    <dbReference type="NCBI Taxonomy" id="7950"/>
    <lineage>
        <taxon>Eukaryota</taxon>
        <taxon>Metazoa</taxon>
        <taxon>Chordata</taxon>
        <taxon>Craniata</taxon>
        <taxon>Vertebrata</taxon>
        <taxon>Euteleostomi</taxon>
        <taxon>Actinopterygii</taxon>
        <taxon>Neopterygii</taxon>
        <taxon>Teleostei</taxon>
        <taxon>Clupei</taxon>
        <taxon>Clupeiformes</taxon>
        <taxon>Clupeoidei</taxon>
        <taxon>Clupeidae</taxon>
        <taxon>Clupea</taxon>
    </lineage>
</organism>
<keyword evidence="5" id="KW-1185">Reference proteome</keyword>
<evidence type="ECO:0000259" key="4">
    <source>
        <dbReference type="PROSITE" id="PS51720"/>
    </source>
</evidence>